<evidence type="ECO:0000256" key="4">
    <source>
        <dbReference type="ARBA" id="ARBA00023136"/>
    </source>
</evidence>
<evidence type="ECO:0000256" key="2">
    <source>
        <dbReference type="ARBA" id="ARBA00022692"/>
    </source>
</evidence>
<evidence type="ECO:0000256" key="3">
    <source>
        <dbReference type="ARBA" id="ARBA00022989"/>
    </source>
</evidence>
<sequence length="104" mass="11198">MDQTTIDKGKTMAIISYITLIGTLVAYIMNNKEQNEFAKFHIGQALRAWLTGIVVSIIAAVLIMVTGIGLFSYLQYIGLILAVIGLMNAVNGKAEKIPLVGDIG</sequence>
<evidence type="ECO:0000256" key="5">
    <source>
        <dbReference type="SAM" id="Phobius"/>
    </source>
</evidence>
<feature type="transmembrane region" description="Helical" evidence="5">
    <location>
        <begin position="12"/>
        <end position="29"/>
    </location>
</feature>
<comment type="caution">
    <text evidence="6">The sequence shown here is derived from an EMBL/GenBank/DDBJ whole genome shotgun (WGS) entry which is preliminary data.</text>
</comment>
<keyword evidence="3 5" id="KW-1133">Transmembrane helix</keyword>
<comment type="subcellular location">
    <subcellularLocation>
        <location evidence="1">Membrane</location>
        <topology evidence="1">Multi-pass membrane protein</topology>
    </subcellularLocation>
</comment>
<dbReference type="Proteomes" id="UP000185728">
    <property type="component" value="Unassembled WGS sequence"/>
</dbReference>
<reference evidence="6 7" key="1">
    <citation type="submission" date="2017-01" db="EMBL/GenBank/DDBJ databases">
        <authorList>
            <person name="Varghese N."/>
            <person name="Submissions S."/>
        </authorList>
    </citation>
    <scope>NUCLEOTIDE SEQUENCE [LARGE SCALE GENOMIC DNA]</scope>
    <source>
        <strain evidence="6 7">DSM 2061</strain>
    </source>
</reference>
<dbReference type="InterPro" id="IPR019109">
    <property type="entry name" value="MamF_MmsF"/>
</dbReference>
<proteinExistence type="predicted"/>
<organism evidence="6 7">
    <name type="scientific">Zobellia uliginosa</name>
    <dbReference type="NCBI Taxonomy" id="143224"/>
    <lineage>
        <taxon>Bacteria</taxon>
        <taxon>Pseudomonadati</taxon>
        <taxon>Bacteroidota</taxon>
        <taxon>Flavobacteriia</taxon>
        <taxon>Flavobacteriales</taxon>
        <taxon>Flavobacteriaceae</taxon>
        <taxon>Zobellia</taxon>
    </lineage>
</organism>
<keyword evidence="7" id="KW-1185">Reference proteome</keyword>
<feature type="transmembrane region" description="Helical" evidence="5">
    <location>
        <begin position="49"/>
        <end position="67"/>
    </location>
</feature>
<evidence type="ECO:0008006" key="8">
    <source>
        <dbReference type="Google" id="ProtNLM"/>
    </source>
</evidence>
<evidence type="ECO:0000256" key="1">
    <source>
        <dbReference type="ARBA" id="ARBA00004141"/>
    </source>
</evidence>
<feature type="transmembrane region" description="Helical" evidence="5">
    <location>
        <begin position="73"/>
        <end position="90"/>
    </location>
</feature>
<gene>
    <name evidence="6" type="ORF">SAMN05421766_102785</name>
</gene>
<keyword evidence="2 5" id="KW-0812">Transmembrane</keyword>
<keyword evidence="4 5" id="KW-0472">Membrane</keyword>
<protein>
    <recommendedName>
        <fullName evidence="8">DUF4870 domain-containing protein</fullName>
    </recommendedName>
</protein>
<accession>A0ABY1KPE9</accession>
<dbReference type="RefSeq" id="WP_076454657.1">
    <property type="nucleotide sequence ID" value="NZ_FTOB01000002.1"/>
</dbReference>
<dbReference type="EMBL" id="FTOB01000002">
    <property type="protein sequence ID" value="SIS57126.1"/>
    <property type="molecule type" value="Genomic_DNA"/>
</dbReference>
<dbReference type="Pfam" id="PF09685">
    <property type="entry name" value="MamF_MmsF"/>
    <property type="match status" value="1"/>
</dbReference>
<evidence type="ECO:0000313" key="7">
    <source>
        <dbReference type="Proteomes" id="UP000185728"/>
    </source>
</evidence>
<name>A0ABY1KPE9_9FLAO</name>
<evidence type="ECO:0000313" key="6">
    <source>
        <dbReference type="EMBL" id="SIS57126.1"/>
    </source>
</evidence>